<dbReference type="AlphaFoldDB" id="A0A5E4XGM3"/>
<feature type="compositionally biased region" description="Gly residues" evidence="1">
    <location>
        <begin position="75"/>
        <end position="84"/>
    </location>
</feature>
<accession>A0A5E4XGM3</accession>
<proteinExistence type="predicted"/>
<evidence type="ECO:0000313" key="3">
    <source>
        <dbReference type="Proteomes" id="UP000396788"/>
    </source>
</evidence>
<dbReference type="Proteomes" id="UP000396788">
    <property type="component" value="Unassembled WGS sequence"/>
</dbReference>
<organism evidence="2 3">
    <name type="scientific">Pandoraea cepalis</name>
    <dbReference type="NCBI Taxonomy" id="2508294"/>
    <lineage>
        <taxon>Bacteria</taxon>
        <taxon>Pseudomonadati</taxon>
        <taxon>Pseudomonadota</taxon>
        <taxon>Betaproteobacteria</taxon>
        <taxon>Burkholderiales</taxon>
        <taxon>Burkholderiaceae</taxon>
        <taxon>Pandoraea</taxon>
    </lineage>
</organism>
<reference evidence="2 3" key="1">
    <citation type="submission" date="2019-08" db="EMBL/GenBank/DDBJ databases">
        <authorList>
            <person name="Peeters C."/>
        </authorList>
    </citation>
    <scope>NUCLEOTIDE SEQUENCE [LARGE SCALE GENOMIC DNA]</scope>
    <source>
        <strain evidence="2 3">LMG 31107</strain>
    </source>
</reference>
<evidence type="ECO:0000313" key="2">
    <source>
        <dbReference type="EMBL" id="VVE35453.1"/>
    </source>
</evidence>
<sequence length="84" mass="9779">MPNDAYTDNQNNKRRTQAALQHVGDRRLVAEDVHLAPIRRVAVYIHGYSAPPRMRLRDMQRRTYRQVQPHARRPGGLGHQGKTR</sequence>
<gene>
    <name evidence="2" type="ORF">PCE31107_03881</name>
</gene>
<evidence type="ECO:0000256" key="1">
    <source>
        <dbReference type="SAM" id="MobiDB-lite"/>
    </source>
</evidence>
<feature type="region of interest" description="Disordered" evidence="1">
    <location>
        <begin position="56"/>
        <end position="84"/>
    </location>
</feature>
<dbReference type="EMBL" id="CABPRY010000011">
    <property type="protein sequence ID" value="VVE35453.1"/>
    <property type="molecule type" value="Genomic_DNA"/>
</dbReference>
<name>A0A5E4XGM3_9BURK</name>
<protein>
    <submittedName>
        <fullName evidence="2">Uncharacterized protein</fullName>
    </submittedName>
</protein>